<accession>A0A1E5XSG2</accession>
<dbReference type="RefSeq" id="WP_069909287.1">
    <property type="nucleotide sequence ID" value="NZ_LAJE02000155.1"/>
</dbReference>
<evidence type="ECO:0000313" key="3">
    <source>
        <dbReference type="EMBL" id="OEO31528.1"/>
    </source>
</evidence>
<evidence type="ECO:0000256" key="1">
    <source>
        <dbReference type="ARBA" id="ARBA00006226"/>
    </source>
</evidence>
<proteinExistence type="inferred from homology"/>
<dbReference type="InterPro" id="IPR051803">
    <property type="entry name" value="TA_system_RelE-like_toxin"/>
</dbReference>
<evidence type="ECO:0000313" key="4">
    <source>
        <dbReference type="Proteomes" id="UP000095463"/>
    </source>
</evidence>
<gene>
    <name evidence="3" type="ORF">VW23_015775</name>
</gene>
<dbReference type="Pfam" id="PF05016">
    <property type="entry name" value="ParE_toxin"/>
    <property type="match status" value="1"/>
</dbReference>
<dbReference type="EMBL" id="LAJE02000155">
    <property type="protein sequence ID" value="OEO31528.1"/>
    <property type="molecule type" value="Genomic_DNA"/>
</dbReference>
<sequence length="99" mass="11276">MPLRVRRWPQAKLDQSDIWLSIAEDSVRAADAVLTDLDHIANLLADYPEAGPQRTELGPGIRYYPSGSYLVFYSISDHFIEIRRIMHGAREITASLFDD</sequence>
<evidence type="ECO:0000256" key="2">
    <source>
        <dbReference type="ARBA" id="ARBA00022649"/>
    </source>
</evidence>
<keyword evidence="4" id="KW-1185">Reference proteome</keyword>
<dbReference type="PANTHER" id="PTHR33755:SF6">
    <property type="entry name" value="PLASMID STABILIZATION SYSTEM PROTEIN"/>
    <property type="match status" value="1"/>
</dbReference>
<evidence type="ECO:0008006" key="5">
    <source>
        <dbReference type="Google" id="ProtNLM"/>
    </source>
</evidence>
<organism evidence="3 4">
    <name type="scientific">Devosia insulae DS-56</name>
    <dbReference type="NCBI Taxonomy" id="1116389"/>
    <lineage>
        <taxon>Bacteria</taxon>
        <taxon>Pseudomonadati</taxon>
        <taxon>Pseudomonadota</taxon>
        <taxon>Alphaproteobacteria</taxon>
        <taxon>Hyphomicrobiales</taxon>
        <taxon>Devosiaceae</taxon>
        <taxon>Devosia</taxon>
    </lineage>
</organism>
<dbReference type="Proteomes" id="UP000095463">
    <property type="component" value="Unassembled WGS sequence"/>
</dbReference>
<dbReference type="PANTHER" id="PTHR33755">
    <property type="entry name" value="TOXIN PARE1-RELATED"/>
    <property type="match status" value="1"/>
</dbReference>
<reference evidence="3 4" key="1">
    <citation type="journal article" date="2015" name="Genome Announc.">
        <title>Genome Assemblies of Three Soil-Associated Devosia species: D. insulae, D. limi, and D. soli.</title>
        <authorList>
            <person name="Hassan Y.I."/>
            <person name="Lepp D."/>
            <person name="Zhou T."/>
        </authorList>
    </citation>
    <scope>NUCLEOTIDE SEQUENCE [LARGE SCALE GENOMIC DNA]</scope>
    <source>
        <strain evidence="3 4">DS-56</strain>
    </source>
</reference>
<dbReference type="InterPro" id="IPR007712">
    <property type="entry name" value="RelE/ParE_toxin"/>
</dbReference>
<keyword evidence="2" id="KW-1277">Toxin-antitoxin system</keyword>
<name>A0A1E5XSG2_9HYPH</name>
<dbReference type="InterPro" id="IPR035093">
    <property type="entry name" value="RelE/ParE_toxin_dom_sf"/>
</dbReference>
<comment type="caution">
    <text evidence="3">The sequence shown here is derived from an EMBL/GenBank/DDBJ whole genome shotgun (WGS) entry which is preliminary data.</text>
</comment>
<dbReference type="Gene3D" id="3.30.2310.20">
    <property type="entry name" value="RelE-like"/>
    <property type="match status" value="1"/>
</dbReference>
<comment type="similarity">
    <text evidence="1">Belongs to the RelE toxin family.</text>
</comment>
<dbReference type="AlphaFoldDB" id="A0A1E5XSG2"/>
<protein>
    <recommendedName>
        <fullName evidence="5">Plasmid stabilization protein</fullName>
    </recommendedName>
</protein>